<sequence>MFGWLQAPGPATPLPPEEVDRKYPRLRLQVFMGIFLGYAGFYLIRNNISAIAPLLIDENGAIDKPAIGIIGNAVLVSYGLSKFFSAMVSDRSNARYFLPLGLALSALMNLVVAFVPWVSASVGIFATVMFLNGWFQGMGYPPCGRIVVQWFSTSERGWKGSLWNTSHNLGAFALPVLVGIGLSITGDNWRSAYWLPALVALVIALVAFLLIRDNPQSVGLPTVDEYRNDPAKVADETAEKVSTKELVFTYILRSRIIMLLAIANVFVYALRYGVLHWITTYLSEEHHMSIGSGLVGFAAFELAGFIGTVLCGWLSDNVFKGNRSASISLFTLGAGLSIAAYWLAPVGTPFWLMVLFVALIGGFIYGPVGLIGLQALDLSPRNVAGTAAGFTGLFGYLLGATLASTGVGFLVKYAGWDVTFIVFLVFTVLILIIFQVIWREEKALMQRRQLELEHNDGVRV</sequence>
<feature type="transmembrane region" description="Helical" evidence="5">
    <location>
        <begin position="65"/>
        <end position="84"/>
    </location>
</feature>
<dbReference type="InterPro" id="IPR000849">
    <property type="entry name" value="Sugar_P_transporter"/>
</dbReference>
<feature type="transmembrane region" description="Helical" evidence="5">
    <location>
        <begin position="350"/>
        <end position="373"/>
    </location>
</feature>
<proteinExistence type="predicted"/>
<feature type="transmembrane region" description="Helical" evidence="5">
    <location>
        <begin position="96"/>
        <end position="118"/>
    </location>
</feature>
<dbReference type="InterPro" id="IPR036259">
    <property type="entry name" value="MFS_trans_sf"/>
</dbReference>
<keyword evidence="3 5" id="KW-1133">Transmembrane helix</keyword>
<dbReference type="PROSITE" id="PS50850">
    <property type="entry name" value="MFS"/>
    <property type="match status" value="1"/>
</dbReference>
<keyword evidence="2 5" id="KW-0812">Transmembrane</keyword>
<dbReference type="EMBL" id="CP011542">
    <property type="protein sequence ID" value="AKK04981.1"/>
    <property type="molecule type" value="Genomic_DNA"/>
</dbReference>
<dbReference type="Gene3D" id="1.20.1250.20">
    <property type="entry name" value="MFS general substrate transporter like domains"/>
    <property type="match status" value="2"/>
</dbReference>
<dbReference type="PANTHER" id="PTHR43826:SF6">
    <property type="entry name" value="GLYCEROL-3-PHOSPHATE TRANSPORTER"/>
    <property type="match status" value="1"/>
</dbReference>
<feature type="domain" description="Major facilitator superfamily (MFS) profile" evidence="6">
    <location>
        <begin position="26"/>
        <end position="442"/>
    </location>
</feature>
<dbReference type="AlphaFoldDB" id="A0A0G3GUW6"/>
<dbReference type="RefSeq" id="WP_047261287.1">
    <property type="nucleotide sequence ID" value="NZ_CP011542.1"/>
</dbReference>
<feature type="transmembrane region" description="Helical" evidence="5">
    <location>
        <begin position="192"/>
        <end position="211"/>
    </location>
</feature>
<gene>
    <name evidence="7" type="ORF">CMUST_03185</name>
</gene>
<feature type="transmembrane region" description="Helical" evidence="5">
    <location>
        <begin position="169"/>
        <end position="186"/>
    </location>
</feature>
<dbReference type="Proteomes" id="UP000035199">
    <property type="component" value="Chromosome"/>
</dbReference>
<evidence type="ECO:0000313" key="7">
    <source>
        <dbReference type="EMBL" id="AKK04981.1"/>
    </source>
</evidence>
<feature type="transmembrane region" description="Helical" evidence="5">
    <location>
        <begin position="420"/>
        <end position="438"/>
    </location>
</feature>
<feature type="transmembrane region" description="Helical" evidence="5">
    <location>
        <begin position="326"/>
        <end position="344"/>
    </location>
</feature>
<evidence type="ECO:0000313" key="8">
    <source>
        <dbReference type="Proteomes" id="UP000035199"/>
    </source>
</evidence>
<dbReference type="GO" id="GO:0005886">
    <property type="term" value="C:plasma membrane"/>
    <property type="evidence" value="ECO:0007669"/>
    <property type="project" value="UniProtKB-SubCell"/>
</dbReference>
<dbReference type="PATRIC" id="fig|571915.4.peg.673"/>
<comment type="subcellular location">
    <subcellularLocation>
        <location evidence="1">Cell membrane</location>
        <topology evidence="1">Multi-pass membrane protein</topology>
    </subcellularLocation>
</comment>
<feature type="transmembrane region" description="Helical" evidence="5">
    <location>
        <begin position="393"/>
        <end position="414"/>
    </location>
</feature>
<dbReference type="InterPro" id="IPR011701">
    <property type="entry name" value="MFS"/>
</dbReference>
<dbReference type="KEGG" id="cmv:CMUST_03185"/>
<organism evidence="7 8">
    <name type="scientific">Corynebacterium mustelae</name>
    <dbReference type="NCBI Taxonomy" id="571915"/>
    <lineage>
        <taxon>Bacteria</taxon>
        <taxon>Bacillati</taxon>
        <taxon>Actinomycetota</taxon>
        <taxon>Actinomycetes</taxon>
        <taxon>Mycobacteriales</taxon>
        <taxon>Corynebacteriaceae</taxon>
        <taxon>Corynebacterium</taxon>
    </lineage>
</organism>
<evidence type="ECO:0000256" key="2">
    <source>
        <dbReference type="ARBA" id="ARBA00022692"/>
    </source>
</evidence>
<evidence type="ECO:0000259" key="6">
    <source>
        <dbReference type="PROSITE" id="PS50850"/>
    </source>
</evidence>
<evidence type="ECO:0000256" key="5">
    <source>
        <dbReference type="SAM" id="Phobius"/>
    </source>
</evidence>
<dbReference type="GO" id="GO:0035435">
    <property type="term" value="P:phosphate ion transmembrane transport"/>
    <property type="evidence" value="ECO:0007669"/>
    <property type="project" value="TreeGrafter"/>
</dbReference>
<dbReference type="CDD" id="cd17345">
    <property type="entry name" value="MFS_GlpT"/>
    <property type="match status" value="1"/>
</dbReference>
<dbReference type="Pfam" id="PF07690">
    <property type="entry name" value="MFS_1"/>
    <property type="match status" value="1"/>
</dbReference>
<protein>
    <submittedName>
        <fullName evidence="7">Sugar phosphate permease</fullName>
    </submittedName>
</protein>
<name>A0A0G3GUW6_9CORY</name>
<feature type="transmembrane region" description="Helical" evidence="5">
    <location>
        <begin position="124"/>
        <end position="148"/>
    </location>
</feature>
<evidence type="ECO:0000256" key="4">
    <source>
        <dbReference type="ARBA" id="ARBA00023136"/>
    </source>
</evidence>
<accession>A0A0G3GUW6</accession>
<feature type="transmembrane region" description="Helical" evidence="5">
    <location>
        <begin position="256"/>
        <end position="278"/>
    </location>
</feature>
<reference evidence="7 8" key="1">
    <citation type="journal article" date="2015" name="Genome Announc.">
        <title>Complete Genome Sequence of the Type Strain Corynebacterium mustelae DSM 45274, Isolated from Various Tissues of a Male Ferret with Lethal Sepsis.</title>
        <authorList>
            <person name="Ruckert C."/>
            <person name="Eimer J."/>
            <person name="Winkler A."/>
            <person name="Tauch A."/>
        </authorList>
    </citation>
    <scope>NUCLEOTIDE SEQUENCE [LARGE SCALE GENOMIC DNA]</scope>
    <source>
        <strain evidence="7 8">DSM 45274</strain>
    </source>
</reference>
<dbReference type="OrthoDB" id="8596007at2"/>
<feature type="transmembrane region" description="Helical" evidence="5">
    <location>
        <begin position="26"/>
        <end position="45"/>
    </location>
</feature>
<evidence type="ECO:0000256" key="1">
    <source>
        <dbReference type="ARBA" id="ARBA00004651"/>
    </source>
</evidence>
<keyword evidence="4 5" id="KW-0472">Membrane</keyword>
<keyword evidence="8" id="KW-1185">Reference proteome</keyword>
<dbReference type="InterPro" id="IPR020846">
    <property type="entry name" value="MFS_dom"/>
</dbReference>
<dbReference type="SUPFAM" id="SSF103473">
    <property type="entry name" value="MFS general substrate transporter"/>
    <property type="match status" value="1"/>
</dbReference>
<dbReference type="STRING" id="571915.CMUST_03185"/>
<evidence type="ECO:0000256" key="3">
    <source>
        <dbReference type="ARBA" id="ARBA00022989"/>
    </source>
</evidence>
<reference evidence="8" key="2">
    <citation type="submission" date="2015-05" db="EMBL/GenBank/DDBJ databases">
        <title>Complete genome sequence of Corynebacterium mustelae DSM 45274, isolated from various tissues of a male ferret with lethal sepsis.</title>
        <authorList>
            <person name="Ruckert C."/>
            <person name="Albersmeier A."/>
            <person name="Winkler A."/>
            <person name="Tauch A."/>
        </authorList>
    </citation>
    <scope>NUCLEOTIDE SEQUENCE [LARGE SCALE GENOMIC DNA]</scope>
    <source>
        <strain evidence="8">DSM 45274</strain>
    </source>
</reference>
<dbReference type="InterPro" id="IPR051337">
    <property type="entry name" value="OPA_Antiporter"/>
</dbReference>
<dbReference type="PANTHER" id="PTHR43826">
    <property type="entry name" value="GLUCOSE-6-PHOSPHATE EXCHANGER SLC37A4"/>
    <property type="match status" value="1"/>
</dbReference>
<dbReference type="GO" id="GO:0061513">
    <property type="term" value="F:glucose 6-phosphate:phosphate antiporter activity"/>
    <property type="evidence" value="ECO:0007669"/>
    <property type="project" value="TreeGrafter"/>
</dbReference>
<feature type="transmembrane region" description="Helical" evidence="5">
    <location>
        <begin position="290"/>
        <end position="314"/>
    </location>
</feature>
<dbReference type="PIRSF" id="PIRSF002808">
    <property type="entry name" value="Hexose_phosphate_transp"/>
    <property type="match status" value="1"/>
</dbReference>